<sequence length="323" mass="38083">MGNKSNQFKQQVELFIERHEDTYNQAIAILDFKSKIIDCNDLFVHFLGGISKSNFRRKCFHRFCPIFQPPTFHETREIISQKLSQCFLLEKSEFDLVLESHYGENFASSVIFERIVIQKQHLCFCKFEKKKTTTRKRSKHDQQILTEITTPTVERLIVNDSLSDISCTDAGFESLFRSTDYDPDLIDGIDISDLILEIKLSIQEMQNIHEEFEITEQLNSLNQFFTSFLKDKNELLFLLSERISNIRNEYRLKTRAIEKIIAKKIHHQEIIQKECQQIITENEEMSNLIRQLEKIKKNPQLKVPKTIIEKANQFMQNSPIQVI</sequence>
<gene>
    <name evidence="1" type="ORF">M0811_02714</name>
</gene>
<evidence type="ECO:0000313" key="2">
    <source>
        <dbReference type="Proteomes" id="UP001149090"/>
    </source>
</evidence>
<dbReference type="EMBL" id="JAPDFW010000114">
    <property type="protein sequence ID" value="KAJ5068771.1"/>
    <property type="molecule type" value="Genomic_DNA"/>
</dbReference>
<reference evidence="1" key="1">
    <citation type="submission" date="2022-10" db="EMBL/GenBank/DDBJ databases">
        <title>Novel sulphate-reducing endosymbionts in the free-living metamonad Anaeramoeba.</title>
        <authorList>
            <person name="Jerlstrom-Hultqvist J."/>
            <person name="Cepicka I."/>
            <person name="Gallot-Lavallee L."/>
            <person name="Salas-Leiva D."/>
            <person name="Curtis B.A."/>
            <person name="Zahonova K."/>
            <person name="Pipaliya S."/>
            <person name="Dacks J."/>
            <person name="Roger A.J."/>
        </authorList>
    </citation>
    <scope>NUCLEOTIDE SEQUENCE</scope>
    <source>
        <strain evidence="1">BMAN</strain>
    </source>
</reference>
<keyword evidence="2" id="KW-1185">Reference proteome</keyword>
<comment type="caution">
    <text evidence="1">The sequence shown here is derived from an EMBL/GenBank/DDBJ whole genome shotgun (WGS) entry which is preliminary data.</text>
</comment>
<organism evidence="1 2">
    <name type="scientific">Anaeramoeba ignava</name>
    <name type="common">Anaerobic marine amoeba</name>
    <dbReference type="NCBI Taxonomy" id="1746090"/>
    <lineage>
        <taxon>Eukaryota</taxon>
        <taxon>Metamonada</taxon>
        <taxon>Anaeramoebidae</taxon>
        <taxon>Anaeramoeba</taxon>
    </lineage>
</organism>
<dbReference type="AlphaFoldDB" id="A0A9Q0R6U9"/>
<protein>
    <recommendedName>
        <fullName evidence="3">PAS domain-containing protein</fullName>
    </recommendedName>
</protein>
<accession>A0A9Q0R6U9</accession>
<evidence type="ECO:0008006" key="3">
    <source>
        <dbReference type="Google" id="ProtNLM"/>
    </source>
</evidence>
<evidence type="ECO:0000313" key="1">
    <source>
        <dbReference type="EMBL" id="KAJ5068771.1"/>
    </source>
</evidence>
<proteinExistence type="predicted"/>
<name>A0A9Q0R6U9_ANAIG</name>
<dbReference type="Proteomes" id="UP001149090">
    <property type="component" value="Unassembled WGS sequence"/>
</dbReference>